<evidence type="ECO:0000259" key="2">
    <source>
        <dbReference type="PROSITE" id="PS50181"/>
    </source>
</evidence>
<sequence>MTTTTTTTAMYSPSCSLHNLPSEILWNIISFFSLEQLSHARLVSKKLRHFCDHPSHWKHLRLVPPQQHYQQEQDNPNNKSGIVLWQLNDLERILKPHLNIIRSIQIWGVRDNIVRYLLQHCPHLNDLTICGWTTLSNHAFKIPSSSSSSTPKKLALRRLELIGTDQQPNYAAIDARTLGDLLIQCPNLSELMLGCQVHIHAKTLIKELKKRKQQSNNSNEDNENYLSSSSSSPIQLRSLKLATRRTWSQRHVAELLDLCPQLERVCLFLAAAKGLDLKKEKDARQEMHQLMMSNNNKLQEVSLEPNSDGEEGDPNDGVDMATDMIILRSTSSSSS</sequence>
<gene>
    <name evidence="3" type="ORF">INT45_010663</name>
</gene>
<dbReference type="SUPFAM" id="SSF81383">
    <property type="entry name" value="F-box domain"/>
    <property type="match status" value="1"/>
</dbReference>
<feature type="domain" description="F-box" evidence="2">
    <location>
        <begin position="14"/>
        <end position="60"/>
    </location>
</feature>
<keyword evidence="4" id="KW-1185">Reference proteome</keyword>
<feature type="region of interest" description="Disordered" evidence="1">
    <location>
        <begin position="301"/>
        <end position="335"/>
    </location>
</feature>
<feature type="compositionally biased region" description="Low complexity" evidence="1">
    <location>
        <begin position="215"/>
        <end position="230"/>
    </location>
</feature>
<dbReference type="EMBL" id="JAEPRB010000088">
    <property type="protein sequence ID" value="KAG2222250.1"/>
    <property type="molecule type" value="Genomic_DNA"/>
</dbReference>
<dbReference type="SMART" id="SM00256">
    <property type="entry name" value="FBOX"/>
    <property type="match status" value="1"/>
</dbReference>
<dbReference type="Gene3D" id="1.20.1280.50">
    <property type="match status" value="1"/>
</dbReference>
<dbReference type="AlphaFoldDB" id="A0A8H7S3X3"/>
<reference evidence="3 4" key="1">
    <citation type="submission" date="2020-12" db="EMBL/GenBank/DDBJ databases">
        <title>Metabolic potential, ecology and presence of endohyphal bacteria is reflected in genomic diversity of Mucoromycotina.</title>
        <authorList>
            <person name="Muszewska A."/>
            <person name="Okrasinska A."/>
            <person name="Steczkiewicz K."/>
            <person name="Drgas O."/>
            <person name="Orlowska M."/>
            <person name="Perlinska-Lenart U."/>
            <person name="Aleksandrzak-Piekarczyk T."/>
            <person name="Szatraj K."/>
            <person name="Zielenkiewicz U."/>
            <person name="Pilsyk S."/>
            <person name="Malc E."/>
            <person name="Mieczkowski P."/>
            <person name="Kruszewska J.S."/>
            <person name="Biernat P."/>
            <person name="Pawlowska J."/>
        </authorList>
    </citation>
    <scope>NUCLEOTIDE SEQUENCE [LARGE SCALE GENOMIC DNA]</scope>
    <source>
        <strain evidence="3 4">CBS 142.35</strain>
    </source>
</reference>
<protein>
    <recommendedName>
        <fullName evidence="2">F-box domain-containing protein</fullName>
    </recommendedName>
</protein>
<accession>A0A8H7S3X3</accession>
<feature type="compositionally biased region" description="Acidic residues" evidence="1">
    <location>
        <begin position="307"/>
        <end position="316"/>
    </location>
</feature>
<dbReference type="Gene3D" id="3.80.10.10">
    <property type="entry name" value="Ribonuclease Inhibitor"/>
    <property type="match status" value="1"/>
</dbReference>
<dbReference type="Proteomes" id="UP000646827">
    <property type="component" value="Unassembled WGS sequence"/>
</dbReference>
<dbReference type="OrthoDB" id="550575at2759"/>
<proteinExistence type="predicted"/>
<dbReference type="InterPro" id="IPR036047">
    <property type="entry name" value="F-box-like_dom_sf"/>
</dbReference>
<feature type="region of interest" description="Disordered" evidence="1">
    <location>
        <begin position="209"/>
        <end position="230"/>
    </location>
</feature>
<dbReference type="PROSITE" id="PS50181">
    <property type="entry name" value="FBOX"/>
    <property type="match status" value="1"/>
</dbReference>
<evidence type="ECO:0000313" key="4">
    <source>
        <dbReference type="Proteomes" id="UP000646827"/>
    </source>
</evidence>
<dbReference type="InterPro" id="IPR032675">
    <property type="entry name" value="LRR_dom_sf"/>
</dbReference>
<evidence type="ECO:0000256" key="1">
    <source>
        <dbReference type="SAM" id="MobiDB-lite"/>
    </source>
</evidence>
<dbReference type="Pfam" id="PF12937">
    <property type="entry name" value="F-box-like"/>
    <property type="match status" value="1"/>
</dbReference>
<comment type="caution">
    <text evidence="3">The sequence shown here is derived from an EMBL/GenBank/DDBJ whole genome shotgun (WGS) entry which is preliminary data.</text>
</comment>
<evidence type="ECO:0000313" key="3">
    <source>
        <dbReference type="EMBL" id="KAG2222250.1"/>
    </source>
</evidence>
<name>A0A8H7S3X3_9FUNG</name>
<organism evidence="3 4">
    <name type="scientific">Circinella minor</name>
    <dbReference type="NCBI Taxonomy" id="1195481"/>
    <lineage>
        <taxon>Eukaryota</taxon>
        <taxon>Fungi</taxon>
        <taxon>Fungi incertae sedis</taxon>
        <taxon>Mucoromycota</taxon>
        <taxon>Mucoromycotina</taxon>
        <taxon>Mucoromycetes</taxon>
        <taxon>Mucorales</taxon>
        <taxon>Lichtheimiaceae</taxon>
        <taxon>Circinella</taxon>
    </lineage>
</organism>
<dbReference type="InterPro" id="IPR001810">
    <property type="entry name" value="F-box_dom"/>
</dbReference>